<dbReference type="AlphaFoldDB" id="A0A9P3CFT8"/>
<dbReference type="EMBL" id="BOLY01000004">
    <property type="protein sequence ID" value="GIZ43539.1"/>
    <property type="molecule type" value="Genomic_DNA"/>
</dbReference>
<proteinExistence type="predicted"/>
<evidence type="ECO:0000256" key="1">
    <source>
        <dbReference type="SAM" id="MobiDB-lite"/>
    </source>
</evidence>
<dbReference type="GeneID" id="68292338"/>
<keyword evidence="3" id="KW-1185">Reference proteome</keyword>
<evidence type="ECO:0000313" key="3">
    <source>
        <dbReference type="Proteomes" id="UP000825890"/>
    </source>
</evidence>
<evidence type="ECO:0008006" key="4">
    <source>
        <dbReference type="Google" id="ProtNLM"/>
    </source>
</evidence>
<feature type="region of interest" description="Disordered" evidence="1">
    <location>
        <begin position="222"/>
        <end position="250"/>
    </location>
</feature>
<protein>
    <recommendedName>
        <fullName evidence="4">Protein kinase domain-containing protein</fullName>
    </recommendedName>
</protein>
<accession>A0A9P3CFT8</accession>
<name>A0A9P3CFT8_9PEZI</name>
<organism evidence="2 3">
    <name type="scientific">Cercospora kikuchii</name>
    <dbReference type="NCBI Taxonomy" id="84275"/>
    <lineage>
        <taxon>Eukaryota</taxon>
        <taxon>Fungi</taxon>
        <taxon>Dikarya</taxon>
        <taxon>Ascomycota</taxon>
        <taxon>Pezizomycotina</taxon>
        <taxon>Dothideomycetes</taxon>
        <taxon>Dothideomycetidae</taxon>
        <taxon>Mycosphaerellales</taxon>
        <taxon>Mycosphaerellaceae</taxon>
        <taxon>Cercospora</taxon>
    </lineage>
</organism>
<dbReference type="SUPFAM" id="SSF56112">
    <property type="entry name" value="Protein kinase-like (PK-like)"/>
    <property type="match status" value="1"/>
</dbReference>
<dbReference type="InterPro" id="IPR011009">
    <property type="entry name" value="Kinase-like_dom_sf"/>
</dbReference>
<dbReference type="Proteomes" id="UP000825890">
    <property type="component" value="Unassembled WGS sequence"/>
</dbReference>
<dbReference type="OrthoDB" id="3648779at2759"/>
<reference evidence="2 3" key="1">
    <citation type="submission" date="2021-01" db="EMBL/GenBank/DDBJ databases">
        <title>Cercospora kikuchii MAFF 305040 whole genome shotgun sequence.</title>
        <authorList>
            <person name="Kashiwa T."/>
            <person name="Suzuki T."/>
        </authorList>
    </citation>
    <scope>NUCLEOTIDE SEQUENCE [LARGE SCALE GENOMIC DNA]</scope>
    <source>
        <strain evidence="2 3">MAFF 305040</strain>
    </source>
</reference>
<comment type="caution">
    <text evidence="2">The sequence shown here is derived from an EMBL/GenBank/DDBJ whole genome shotgun (WGS) entry which is preliminary data.</text>
</comment>
<gene>
    <name evidence="2" type="ORF">CKM354_000676300</name>
</gene>
<evidence type="ECO:0000313" key="2">
    <source>
        <dbReference type="EMBL" id="GIZ43539.1"/>
    </source>
</evidence>
<sequence>MTPLEFPLTLMSNCGEHEVLLKKFLQPFKFKVSSTDDEDEYYIAVFEGVYRGKLVVIKVYGSLAGCSGEQACVRAAREVRALRRLSKPSSPCPHAPTLRASFQANGSWSNRYPEDPDCQVIVMTKLPGRLIGEDILGAPDQYRRVAAAFKRALDDIHARGVDNRSHHDGNILWHEQEDKCYIIDYERAGFTELPDSCFADWLCGRASLQTEHALKGAEESSSAADLALKGGEDAPMACEPASEGVEESSRAAKIEELQDEMAEEDLDVGEG</sequence>
<dbReference type="RefSeq" id="XP_044658026.1">
    <property type="nucleotide sequence ID" value="XM_044802091.1"/>
</dbReference>